<evidence type="ECO:0000313" key="3">
    <source>
        <dbReference type="Proteomes" id="UP000061809"/>
    </source>
</evidence>
<proteinExistence type="predicted"/>
<sequence>MTDNILIFRTSIEKKQEIKKIEKLFTQYPQIHVWNVDFEDWEKILRIECQGITPTDISDALSTIDICATELE</sequence>
<dbReference type="EMBL" id="JARFID010000027">
    <property type="protein sequence ID" value="MDE8696544.1"/>
    <property type="molecule type" value="Genomic_DNA"/>
</dbReference>
<dbReference type="KEGG" id="bcel:BcellWH2_03666"/>
<dbReference type="RefSeq" id="WP_029427432.1">
    <property type="nucleotide sequence ID" value="NZ_CAXKYC010000025.1"/>
</dbReference>
<dbReference type="Proteomes" id="UP001221924">
    <property type="component" value="Unassembled WGS sequence"/>
</dbReference>
<evidence type="ECO:0000313" key="2">
    <source>
        <dbReference type="EMBL" id="MDE8696544.1"/>
    </source>
</evidence>
<organism evidence="1 3">
    <name type="scientific">Bacteroides cellulosilyticus</name>
    <dbReference type="NCBI Taxonomy" id="246787"/>
    <lineage>
        <taxon>Bacteria</taxon>
        <taxon>Pseudomonadati</taxon>
        <taxon>Bacteroidota</taxon>
        <taxon>Bacteroidia</taxon>
        <taxon>Bacteroidales</taxon>
        <taxon>Bacteroidaceae</taxon>
        <taxon>Bacteroides</taxon>
    </lineage>
</organism>
<dbReference type="AlphaFoldDB" id="A0A0P0GA33"/>
<name>A0A0P0GA33_9BACE</name>
<protein>
    <submittedName>
        <fullName evidence="1">Uncharacterized protein</fullName>
    </submittedName>
</protein>
<reference evidence="2" key="2">
    <citation type="submission" date="2023-03" db="EMBL/GenBank/DDBJ databases">
        <title>DFI Biobank Strains.</title>
        <authorList>
            <person name="Mostad J."/>
            <person name="Paddock L."/>
            <person name="Medina S."/>
            <person name="Waligurski E."/>
            <person name="Barat B."/>
            <person name="Smith R."/>
            <person name="Burgo V."/>
            <person name="Metcalfe C."/>
            <person name="Woodson C."/>
            <person name="Sundararajan A."/>
            <person name="Ramaswamy R."/>
            <person name="Lin H."/>
            <person name="Pamer E.G."/>
        </authorList>
    </citation>
    <scope>NUCLEOTIDE SEQUENCE</scope>
    <source>
        <strain evidence="2">DFI.9.5</strain>
    </source>
</reference>
<dbReference type="EMBL" id="CP012801">
    <property type="protein sequence ID" value="ALJ60889.1"/>
    <property type="molecule type" value="Genomic_DNA"/>
</dbReference>
<reference evidence="1 3" key="1">
    <citation type="journal article" date="2015" name="Science">
        <title>Genetic determinants of in vivo fitness and diet responsiveness in multiple human gut Bacteroides.</title>
        <authorList>
            <person name="Wu M."/>
            <person name="McNulty N.P."/>
            <person name="Rodionov D.A."/>
            <person name="Khoroshkin M.S."/>
            <person name="Griffin N.W."/>
            <person name="Cheng J."/>
            <person name="Latreille P."/>
            <person name="Kerstetter R.A."/>
            <person name="Terrapon N."/>
            <person name="Henrissat B."/>
            <person name="Osterman A.L."/>
            <person name="Gordon J.I."/>
        </authorList>
    </citation>
    <scope>NUCLEOTIDE SEQUENCE [LARGE SCALE GENOMIC DNA]</scope>
    <source>
        <strain evidence="1 3">WH2</strain>
    </source>
</reference>
<dbReference type="Proteomes" id="UP000061809">
    <property type="component" value="Chromosome"/>
</dbReference>
<accession>A0A0P0GA33</accession>
<gene>
    <name evidence="1" type="ORF">BcellWH2_03666</name>
    <name evidence="2" type="ORF">PZH42_20770</name>
</gene>
<evidence type="ECO:0000313" key="1">
    <source>
        <dbReference type="EMBL" id="ALJ60889.1"/>
    </source>
</evidence>
<dbReference type="PATRIC" id="fig|246787.4.peg.3785"/>